<evidence type="ECO:0000313" key="8">
    <source>
        <dbReference type="Proteomes" id="UP000236752"/>
    </source>
</evidence>
<reference evidence="7 8" key="1">
    <citation type="submission" date="2016-10" db="EMBL/GenBank/DDBJ databases">
        <authorList>
            <person name="de Groot N.N."/>
        </authorList>
    </citation>
    <scope>NUCLEOTIDE SEQUENCE [LARGE SCALE GENOMIC DNA]</scope>
    <source>
        <strain evidence="7 8">DSM 26915</strain>
    </source>
</reference>
<evidence type="ECO:0000256" key="4">
    <source>
        <dbReference type="ARBA" id="ARBA00023315"/>
    </source>
</evidence>
<comment type="catalytic activity">
    <reaction evidence="5">
        <text>N-terminal L-alanyl-[ribosomal protein bS18] + acetyl-CoA = N-terminal N(alpha)-acetyl-L-alanyl-[ribosomal protein bS18] + CoA + H(+)</text>
        <dbReference type="Rhea" id="RHEA:43756"/>
        <dbReference type="Rhea" id="RHEA-COMP:10676"/>
        <dbReference type="Rhea" id="RHEA-COMP:10677"/>
        <dbReference type="ChEBI" id="CHEBI:15378"/>
        <dbReference type="ChEBI" id="CHEBI:57287"/>
        <dbReference type="ChEBI" id="CHEBI:57288"/>
        <dbReference type="ChEBI" id="CHEBI:64718"/>
        <dbReference type="ChEBI" id="CHEBI:83683"/>
        <dbReference type="EC" id="2.3.1.266"/>
    </reaction>
</comment>
<comment type="subcellular location">
    <subcellularLocation>
        <location evidence="5">Cytoplasm</location>
    </subcellularLocation>
</comment>
<comment type="function">
    <text evidence="5">Acetylates the N-terminal alanine of ribosomal protein bS18.</text>
</comment>
<dbReference type="AlphaFoldDB" id="A0A1H6APH3"/>
<dbReference type="NCBIfam" id="TIGR01575">
    <property type="entry name" value="rimI"/>
    <property type="match status" value="1"/>
</dbReference>
<evidence type="ECO:0000256" key="3">
    <source>
        <dbReference type="ARBA" id="ARBA00022679"/>
    </source>
</evidence>
<gene>
    <name evidence="7" type="ORF">SAMN04488045_3053</name>
</gene>
<evidence type="ECO:0000256" key="2">
    <source>
        <dbReference type="ARBA" id="ARBA00022490"/>
    </source>
</evidence>
<protein>
    <recommendedName>
        <fullName evidence="5">[Ribosomal protein bS18]-alanine N-acetyltransferase</fullName>
        <ecNumber evidence="5">2.3.1.266</ecNumber>
    </recommendedName>
</protein>
<organism evidence="7 8">
    <name type="scientific">Thalassococcus halodurans</name>
    <dbReference type="NCBI Taxonomy" id="373675"/>
    <lineage>
        <taxon>Bacteria</taxon>
        <taxon>Pseudomonadati</taxon>
        <taxon>Pseudomonadota</taxon>
        <taxon>Alphaproteobacteria</taxon>
        <taxon>Rhodobacterales</taxon>
        <taxon>Roseobacteraceae</taxon>
        <taxon>Thalassococcus</taxon>
    </lineage>
</organism>
<dbReference type="InterPro" id="IPR006464">
    <property type="entry name" value="AcTrfase_RimI/Ard1"/>
</dbReference>
<dbReference type="PANTHER" id="PTHR43420">
    <property type="entry name" value="ACETYLTRANSFERASE"/>
    <property type="match status" value="1"/>
</dbReference>
<keyword evidence="8" id="KW-1185">Reference proteome</keyword>
<evidence type="ECO:0000313" key="7">
    <source>
        <dbReference type="EMBL" id="SEG50074.1"/>
    </source>
</evidence>
<name>A0A1H6APH3_9RHOB</name>
<dbReference type="SUPFAM" id="SSF55729">
    <property type="entry name" value="Acyl-CoA N-acyltransferases (Nat)"/>
    <property type="match status" value="1"/>
</dbReference>
<dbReference type="Proteomes" id="UP000236752">
    <property type="component" value="Unassembled WGS sequence"/>
</dbReference>
<keyword evidence="4" id="KW-0012">Acyltransferase</keyword>
<dbReference type="PANTHER" id="PTHR43420:SF44">
    <property type="entry name" value="ACETYLTRANSFERASE YPEA"/>
    <property type="match status" value="1"/>
</dbReference>
<comment type="similarity">
    <text evidence="1 5">Belongs to the acetyltransferase family. RimI subfamily.</text>
</comment>
<dbReference type="PROSITE" id="PS51186">
    <property type="entry name" value="GNAT"/>
    <property type="match status" value="1"/>
</dbReference>
<feature type="domain" description="N-acetyltransferase" evidence="6">
    <location>
        <begin position="1"/>
        <end position="146"/>
    </location>
</feature>
<accession>A0A1H6APH3</accession>
<dbReference type="GO" id="GO:0008999">
    <property type="term" value="F:protein-N-terminal-alanine acetyltransferase activity"/>
    <property type="evidence" value="ECO:0007669"/>
    <property type="project" value="UniProtKB-EC"/>
</dbReference>
<dbReference type="InterPro" id="IPR016181">
    <property type="entry name" value="Acyl_CoA_acyltransferase"/>
</dbReference>
<evidence type="ECO:0000259" key="6">
    <source>
        <dbReference type="PROSITE" id="PS51186"/>
    </source>
</evidence>
<sequence length="152" mass="16638">MTHPMPPATMSPATVAQIMARAYTHQSPWSEKAIADTLAQSGCIFLHAPLGFLIARQILDEAEILAVAVDPDAQRSGIATRLITAFHDAHEKQGIATAFLEVAARNTAARAFYKAHGYTESGLRKRYYRRPDGNFDDAVLMARATIRPESVT</sequence>
<dbReference type="EC" id="2.3.1.266" evidence="5"/>
<dbReference type="InterPro" id="IPR000182">
    <property type="entry name" value="GNAT_dom"/>
</dbReference>
<dbReference type="Gene3D" id="3.40.630.30">
    <property type="match status" value="1"/>
</dbReference>
<keyword evidence="2 5" id="KW-0963">Cytoplasm</keyword>
<keyword evidence="3 7" id="KW-0808">Transferase</keyword>
<dbReference type="CDD" id="cd04301">
    <property type="entry name" value="NAT_SF"/>
    <property type="match status" value="1"/>
</dbReference>
<dbReference type="EMBL" id="FNUZ01000005">
    <property type="protein sequence ID" value="SEG50074.1"/>
    <property type="molecule type" value="Genomic_DNA"/>
</dbReference>
<dbReference type="Pfam" id="PF00583">
    <property type="entry name" value="Acetyltransf_1"/>
    <property type="match status" value="1"/>
</dbReference>
<evidence type="ECO:0000256" key="5">
    <source>
        <dbReference type="RuleBase" id="RU363094"/>
    </source>
</evidence>
<proteinExistence type="inferred from homology"/>
<evidence type="ECO:0000256" key="1">
    <source>
        <dbReference type="ARBA" id="ARBA00005395"/>
    </source>
</evidence>
<dbReference type="InterPro" id="IPR050680">
    <property type="entry name" value="YpeA/RimI_acetyltransf"/>
</dbReference>
<dbReference type="GO" id="GO:0005737">
    <property type="term" value="C:cytoplasm"/>
    <property type="evidence" value="ECO:0007669"/>
    <property type="project" value="UniProtKB-SubCell"/>
</dbReference>